<dbReference type="EMBL" id="QUZK01000021">
    <property type="protein sequence ID" value="RFF31393.1"/>
    <property type="molecule type" value="Genomic_DNA"/>
</dbReference>
<dbReference type="RefSeq" id="WP_116649999.1">
    <property type="nucleotide sequence ID" value="NZ_QUZK01000021.1"/>
</dbReference>
<keyword evidence="2" id="KW-0472">Membrane</keyword>
<dbReference type="SMART" id="SM00240">
    <property type="entry name" value="FHA"/>
    <property type="match status" value="1"/>
</dbReference>
<comment type="caution">
    <text evidence="4">The sequence shown here is derived from an EMBL/GenBank/DDBJ whole genome shotgun (WGS) entry which is preliminary data.</text>
</comment>
<dbReference type="InterPro" id="IPR050923">
    <property type="entry name" value="Cell_Proc_Reg/RNA_Proc"/>
</dbReference>
<evidence type="ECO:0000313" key="5">
    <source>
        <dbReference type="Proteomes" id="UP000260351"/>
    </source>
</evidence>
<feature type="transmembrane region" description="Helical" evidence="2">
    <location>
        <begin position="149"/>
        <end position="170"/>
    </location>
</feature>
<sequence length="171" mass="18109">MSSESGRSGRKDHGPQGTQVFSRDEVSQLIEEAAGEPTSASRAELTGLSGGVSGQSFALSATRLIVGRGDSCDLRLEDSSVSSEHARLVRDSAGWRVVNLLSTNGTFVNDRKVSSSALANGDRIRFGRVEFRFYDPDQGQSESGSSSSWLPWAAVAAVAAAVIAAVVWFVQ</sequence>
<feature type="domain" description="FHA" evidence="3">
    <location>
        <begin position="64"/>
        <end position="113"/>
    </location>
</feature>
<dbReference type="InterPro" id="IPR000253">
    <property type="entry name" value="FHA_dom"/>
</dbReference>
<dbReference type="OrthoDB" id="151099at2"/>
<organism evidence="4 5">
    <name type="scientific">Wenzhouxiangella sediminis</name>
    <dbReference type="NCBI Taxonomy" id="1792836"/>
    <lineage>
        <taxon>Bacteria</taxon>
        <taxon>Pseudomonadati</taxon>
        <taxon>Pseudomonadota</taxon>
        <taxon>Gammaproteobacteria</taxon>
        <taxon>Chromatiales</taxon>
        <taxon>Wenzhouxiangellaceae</taxon>
        <taxon>Wenzhouxiangella</taxon>
    </lineage>
</organism>
<gene>
    <name evidence="4" type="ORF">DZC52_04855</name>
</gene>
<dbReference type="AlphaFoldDB" id="A0A3E1KBQ7"/>
<name>A0A3E1KBQ7_9GAMM</name>
<keyword evidence="5" id="KW-1185">Reference proteome</keyword>
<evidence type="ECO:0000256" key="2">
    <source>
        <dbReference type="SAM" id="Phobius"/>
    </source>
</evidence>
<accession>A0A3E1KBQ7</accession>
<evidence type="ECO:0000313" key="4">
    <source>
        <dbReference type="EMBL" id="RFF31393.1"/>
    </source>
</evidence>
<dbReference type="PANTHER" id="PTHR23308">
    <property type="entry name" value="NUCLEAR INHIBITOR OF PROTEIN PHOSPHATASE-1"/>
    <property type="match status" value="1"/>
</dbReference>
<evidence type="ECO:0000256" key="1">
    <source>
        <dbReference type="SAM" id="MobiDB-lite"/>
    </source>
</evidence>
<reference evidence="4 5" key="1">
    <citation type="submission" date="2018-08" db="EMBL/GenBank/DDBJ databases">
        <title>Wenzhouxiangella salilacus sp. nov., a novel bacterium isolated from a saline lake in Xinjiang Province, China.</title>
        <authorList>
            <person name="Han S."/>
        </authorList>
    </citation>
    <scope>NUCLEOTIDE SEQUENCE [LARGE SCALE GENOMIC DNA]</scope>
    <source>
        <strain evidence="4 5">XDB06</strain>
    </source>
</reference>
<dbReference type="SUPFAM" id="SSF49879">
    <property type="entry name" value="SMAD/FHA domain"/>
    <property type="match status" value="1"/>
</dbReference>
<dbReference type="CDD" id="cd00060">
    <property type="entry name" value="FHA"/>
    <property type="match status" value="1"/>
</dbReference>
<dbReference type="Proteomes" id="UP000260351">
    <property type="component" value="Unassembled WGS sequence"/>
</dbReference>
<dbReference type="InterPro" id="IPR032030">
    <property type="entry name" value="YscD_cytoplasmic_dom"/>
</dbReference>
<dbReference type="InterPro" id="IPR008984">
    <property type="entry name" value="SMAD_FHA_dom_sf"/>
</dbReference>
<keyword evidence="2" id="KW-0812">Transmembrane</keyword>
<protein>
    <submittedName>
        <fullName evidence="4">FHA domain-containing protein</fullName>
    </submittedName>
</protein>
<evidence type="ECO:0000259" key="3">
    <source>
        <dbReference type="PROSITE" id="PS50006"/>
    </source>
</evidence>
<dbReference type="Pfam" id="PF16697">
    <property type="entry name" value="Yop-YscD_cpl"/>
    <property type="match status" value="1"/>
</dbReference>
<proteinExistence type="predicted"/>
<keyword evidence="2" id="KW-1133">Transmembrane helix</keyword>
<feature type="region of interest" description="Disordered" evidence="1">
    <location>
        <begin position="1"/>
        <end position="47"/>
    </location>
</feature>
<dbReference type="PROSITE" id="PS50006">
    <property type="entry name" value="FHA_DOMAIN"/>
    <property type="match status" value="1"/>
</dbReference>
<dbReference type="Gene3D" id="2.60.200.20">
    <property type="match status" value="1"/>
</dbReference>